<gene>
    <name evidence="9" type="ORF">K5I21_25295</name>
    <name evidence="10" type="ORF">PM006_10030</name>
</gene>
<evidence type="ECO:0000256" key="4">
    <source>
        <dbReference type="ARBA" id="ARBA00022475"/>
    </source>
</evidence>
<dbReference type="FunFam" id="3.40.50.300:FF:000016">
    <property type="entry name" value="Oligopeptide ABC transporter ATP-binding component"/>
    <property type="match status" value="1"/>
</dbReference>
<evidence type="ECO:0000256" key="5">
    <source>
        <dbReference type="ARBA" id="ARBA00022741"/>
    </source>
</evidence>
<dbReference type="GO" id="GO:0005524">
    <property type="term" value="F:ATP binding"/>
    <property type="evidence" value="ECO:0007669"/>
    <property type="project" value="UniProtKB-KW"/>
</dbReference>
<dbReference type="SMART" id="SM00382">
    <property type="entry name" value="AAA"/>
    <property type="match status" value="1"/>
</dbReference>
<dbReference type="Pfam" id="PF00005">
    <property type="entry name" value="ABC_tran"/>
    <property type="match status" value="1"/>
</dbReference>
<dbReference type="PROSITE" id="PS00211">
    <property type="entry name" value="ABC_TRANSPORTER_1"/>
    <property type="match status" value="1"/>
</dbReference>
<evidence type="ECO:0000256" key="1">
    <source>
        <dbReference type="ARBA" id="ARBA00004202"/>
    </source>
</evidence>
<dbReference type="GO" id="GO:0016887">
    <property type="term" value="F:ATP hydrolysis activity"/>
    <property type="evidence" value="ECO:0007669"/>
    <property type="project" value="InterPro"/>
</dbReference>
<dbReference type="Proteomes" id="UP001203136">
    <property type="component" value="Unassembled WGS sequence"/>
</dbReference>
<dbReference type="Pfam" id="PF08352">
    <property type="entry name" value="oligo_HPY"/>
    <property type="match status" value="1"/>
</dbReference>
<reference evidence="10" key="2">
    <citation type="submission" date="2023-01" db="EMBL/GenBank/DDBJ databases">
        <title>Human gut microbiome strain richness.</title>
        <authorList>
            <person name="Chen-Liaw A."/>
        </authorList>
    </citation>
    <scope>NUCLEOTIDE SEQUENCE</scope>
    <source>
        <strain evidence="10">B1_m1001713B170214d0_201011</strain>
    </source>
</reference>
<keyword evidence="7" id="KW-0472">Membrane</keyword>
<dbReference type="GeneID" id="57968345"/>
<accession>A0AAW6AWE6</accession>
<dbReference type="InterPro" id="IPR027417">
    <property type="entry name" value="P-loop_NTPase"/>
</dbReference>
<dbReference type="AlphaFoldDB" id="A0AAW6AWE6"/>
<dbReference type="InterPro" id="IPR013563">
    <property type="entry name" value="Oligopep_ABC_C"/>
</dbReference>
<protein>
    <submittedName>
        <fullName evidence="9">ABC transporter ATP-binding protein</fullName>
    </submittedName>
</protein>
<keyword evidence="3" id="KW-0813">Transport</keyword>
<organism evidence="9 11">
    <name type="scientific">Clostridium symbiosum</name>
    <name type="common">Bacteroides symbiosus</name>
    <dbReference type="NCBI Taxonomy" id="1512"/>
    <lineage>
        <taxon>Bacteria</taxon>
        <taxon>Bacillati</taxon>
        <taxon>Bacillota</taxon>
        <taxon>Clostridia</taxon>
        <taxon>Lachnospirales</taxon>
        <taxon>Lachnospiraceae</taxon>
        <taxon>Otoolea</taxon>
    </lineage>
</organism>
<dbReference type="EMBL" id="JAINVB010000002">
    <property type="protein sequence ID" value="MCK0089126.1"/>
    <property type="molecule type" value="Genomic_DNA"/>
</dbReference>
<keyword evidence="4" id="KW-1003">Cell membrane</keyword>
<dbReference type="GO" id="GO:0015833">
    <property type="term" value="P:peptide transport"/>
    <property type="evidence" value="ECO:0007669"/>
    <property type="project" value="InterPro"/>
</dbReference>
<evidence type="ECO:0000313" key="10">
    <source>
        <dbReference type="EMBL" id="MDB2000535.1"/>
    </source>
</evidence>
<dbReference type="GO" id="GO:0005886">
    <property type="term" value="C:plasma membrane"/>
    <property type="evidence" value="ECO:0007669"/>
    <property type="project" value="UniProtKB-SubCell"/>
</dbReference>
<reference evidence="9" key="1">
    <citation type="journal article" date="2022" name="Cell Host Microbe">
        <title>Colonization of the live biotherapeutic product VE303 and modulation of the microbiota and metabolites in healthy volunteers.</title>
        <authorList>
            <person name="Dsouza M."/>
            <person name="Menon R."/>
            <person name="Crossette E."/>
            <person name="Bhattarai S.K."/>
            <person name="Schneider J."/>
            <person name="Kim Y.G."/>
            <person name="Reddy S."/>
            <person name="Caballero S."/>
            <person name="Felix C."/>
            <person name="Cornacchione L."/>
            <person name="Hendrickson J."/>
            <person name="Watson A.R."/>
            <person name="Minot S.S."/>
            <person name="Greenfield N."/>
            <person name="Schopf L."/>
            <person name="Szabady R."/>
            <person name="Patarroyo J."/>
            <person name="Smith W."/>
            <person name="Harrison P."/>
            <person name="Kuijper E.J."/>
            <person name="Kelly C.P."/>
            <person name="Olle B."/>
            <person name="Bobilev D."/>
            <person name="Silber J.L."/>
            <person name="Bucci V."/>
            <person name="Roberts B."/>
            <person name="Faith J."/>
            <person name="Norman J.M."/>
        </authorList>
    </citation>
    <scope>NUCLEOTIDE SEQUENCE</scope>
    <source>
        <strain evidence="9">VE303-04</strain>
    </source>
</reference>
<name>A0AAW6AWE6_CLOSY</name>
<keyword evidence="6 9" id="KW-0067">ATP-binding</keyword>
<dbReference type="PANTHER" id="PTHR43297:SF2">
    <property type="entry name" value="DIPEPTIDE TRANSPORT ATP-BINDING PROTEIN DPPD"/>
    <property type="match status" value="1"/>
</dbReference>
<evidence type="ECO:0000313" key="9">
    <source>
        <dbReference type="EMBL" id="MCK0089126.1"/>
    </source>
</evidence>
<dbReference type="InterPro" id="IPR003593">
    <property type="entry name" value="AAA+_ATPase"/>
</dbReference>
<dbReference type="SUPFAM" id="SSF52540">
    <property type="entry name" value="P-loop containing nucleoside triphosphate hydrolases"/>
    <property type="match status" value="1"/>
</dbReference>
<dbReference type="NCBIfam" id="TIGR01727">
    <property type="entry name" value="oligo_HPY"/>
    <property type="match status" value="1"/>
</dbReference>
<dbReference type="PANTHER" id="PTHR43297">
    <property type="entry name" value="OLIGOPEPTIDE TRANSPORT ATP-BINDING PROTEIN APPD"/>
    <property type="match status" value="1"/>
</dbReference>
<dbReference type="CDD" id="cd03257">
    <property type="entry name" value="ABC_NikE_OppD_transporters"/>
    <property type="match status" value="1"/>
</dbReference>
<evidence type="ECO:0000256" key="2">
    <source>
        <dbReference type="ARBA" id="ARBA00005417"/>
    </source>
</evidence>
<evidence type="ECO:0000256" key="6">
    <source>
        <dbReference type="ARBA" id="ARBA00022840"/>
    </source>
</evidence>
<keyword evidence="5" id="KW-0547">Nucleotide-binding</keyword>
<dbReference type="EMBL" id="JAQLGM010000021">
    <property type="protein sequence ID" value="MDB2000535.1"/>
    <property type="molecule type" value="Genomic_DNA"/>
</dbReference>
<comment type="subcellular location">
    <subcellularLocation>
        <location evidence="1">Cell membrane</location>
        <topology evidence="1">Peripheral membrane protein</topology>
    </subcellularLocation>
</comment>
<proteinExistence type="inferred from homology"/>
<dbReference type="RefSeq" id="WP_003498342.1">
    <property type="nucleotide sequence ID" value="NZ_BAABZD010000005.1"/>
</dbReference>
<dbReference type="Proteomes" id="UP001300871">
    <property type="component" value="Unassembled WGS sequence"/>
</dbReference>
<dbReference type="InterPro" id="IPR017871">
    <property type="entry name" value="ABC_transporter-like_CS"/>
</dbReference>
<dbReference type="PROSITE" id="PS50893">
    <property type="entry name" value="ABC_TRANSPORTER_2"/>
    <property type="match status" value="1"/>
</dbReference>
<evidence type="ECO:0000256" key="7">
    <source>
        <dbReference type="ARBA" id="ARBA00023136"/>
    </source>
</evidence>
<feature type="domain" description="ABC transporter" evidence="8">
    <location>
        <begin position="6"/>
        <end position="256"/>
    </location>
</feature>
<sequence>MGEVLLKVENLKMVFQNKKSSFAAVEGLSFTVEQGKTLGIVGESGSGKTMASLSVLRLLPNQGRVAEGEITFKGKNLLKLSEKEMQELRGNEMSMIFQDPVMSLDQIYTVGDQIIEAILTHEKMPKADAKKRALSLLGDVGIPHPERVYRSYPFELSGGMCQRVMIAIALSCNPKLLFADEPTTALDVTVQAQIMELLKKIQKEYNMGIVLITHDLGVVADVADDIVVMYAGKSMEIAPKDTIFNSPCHPYTHGLIRSIPQLDTKAERLYSIQGTVPDIRNFPPGCRFCTRCPFVLPVCKEKEPPFVKLNEKHFVRCHRAEEIAKGGLIDE</sequence>
<comment type="similarity">
    <text evidence="2">Belongs to the ABC transporter superfamily.</text>
</comment>
<evidence type="ECO:0000256" key="3">
    <source>
        <dbReference type="ARBA" id="ARBA00022448"/>
    </source>
</evidence>
<evidence type="ECO:0000259" key="8">
    <source>
        <dbReference type="PROSITE" id="PS50893"/>
    </source>
</evidence>
<dbReference type="InterPro" id="IPR050388">
    <property type="entry name" value="ABC_Ni/Peptide_Import"/>
</dbReference>
<dbReference type="Gene3D" id="3.40.50.300">
    <property type="entry name" value="P-loop containing nucleotide triphosphate hydrolases"/>
    <property type="match status" value="1"/>
</dbReference>
<dbReference type="InterPro" id="IPR003439">
    <property type="entry name" value="ABC_transporter-like_ATP-bd"/>
</dbReference>
<comment type="caution">
    <text evidence="9">The sequence shown here is derived from an EMBL/GenBank/DDBJ whole genome shotgun (WGS) entry which is preliminary data.</text>
</comment>
<evidence type="ECO:0000313" key="11">
    <source>
        <dbReference type="Proteomes" id="UP001203136"/>
    </source>
</evidence>